<keyword evidence="2" id="KW-1185">Reference proteome</keyword>
<reference evidence="1 2" key="1">
    <citation type="submission" date="2019-06" db="EMBL/GenBank/DDBJ databases">
        <title>Sorghum-associated microbial communities from plants grown in Nebraska, USA.</title>
        <authorList>
            <person name="Schachtman D."/>
        </authorList>
    </citation>
    <scope>NUCLEOTIDE SEQUENCE [LARGE SCALE GENOMIC DNA]</scope>
    <source>
        <strain evidence="1 2">1209</strain>
    </source>
</reference>
<dbReference type="EMBL" id="VIWO01000011">
    <property type="protein sequence ID" value="TWF33907.1"/>
    <property type="molecule type" value="Genomic_DNA"/>
</dbReference>
<dbReference type="Proteomes" id="UP000320811">
    <property type="component" value="Unassembled WGS sequence"/>
</dbReference>
<dbReference type="PROSITE" id="PS51257">
    <property type="entry name" value="PROKAR_LIPOPROTEIN"/>
    <property type="match status" value="1"/>
</dbReference>
<accession>A0A561P721</accession>
<protein>
    <submittedName>
        <fullName evidence="1">Uncharacterized protein</fullName>
    </submittedName>
</protein>
<organism evidence="1 2">
    <name type="scientific">Chitinophaga polysaccharea</name>
    <dbReference type="NCBI Taxonomy" id="1293035"/>
    <lineage>
        <taxon>Bacteria</taxon>
        <taxon>Pseudomonadati</taxon>
        <taxon>Bacteroidota</taxon>
        <taxon>Chitinophagia</taxon>
        <taxon>Chitinophagales</taxon>
        <taxon>Chitinophagaceae</taxon>
        <taxon>Chitinophaga</taxon>
    </lineage>
</organism>
<dbReference type="RefSeq" id="WP_145673934.1">
    <property type="nucleotide sequence ID" value="NZ_VIWO01000011.1"/>
</dbReference>
<proteinExistence type="predicted"/>
<gene>
    <name evidence="1" type="ORF">FHW36_11198</name>
</gene>
<dbReference type="AlphaFoldDB" id="A0A561P721"/>
<comment type="caution">
    <text evidence="1">The sequence shown here is derived from an EMBL/GenBank/DDBJ whole genome shotgun (WGS) entry which is preliminary data.</text>
</comment>
<name>A0A561P721_9BACT</name>
<evidence type="ECO:0000313" key="1">
    <source>
        <dbReference type="EMBL" id="TWF33907.1"/>
    </source>
</evidence>
<evidence type="ECO:0000313" key="2">
    <source>
        <dbReference type="Proteomes" id="UP000320811"/>
    </source>
</evidence>
<sequence>MLYKKTYLALLACSLVACSKSKKNTTKDDDPASLNSLSVSIEGDINKQIHLTGTDVGVGLLGFTKTNLKGFALVANVIVNGKSVLTANSGLATIPFTTGVEQKAAPGGVSQSTGNSTKNYSGMDYFLFYDTDPNQKNSMTYITLRQVQDTANLLKISGEFHFNAASSSSNLSDACTTEAIAHSGRIPMYNPDVCGATKLRVTGTFTVYLDKKTQQP</sequence>
<dbReference type="OrthoDB" id="667211at2"/>